<evidence type="ECO:0000256" key="5">
    <source>
        <dbReference type="ARBA" id="ARBA00022719"/>
    </source>
</evidence>
<dbReference type="Gene3D" id="3.40.228.10">
    <property type="entry name" value="Dimethylsulfoxide Reductase, domain 2"/>
    <property type="match status" value="1"/>
</dbReference>
<sequence>MPKLIIDHIPVEVPAGTSVLEAAKSVGIWIPHFCYHPALGSVGACRLCAVKLLDGPVKGIQMSCMLPAQDGMVVSTTDPEALKMRSLVIEWLMTNHPHDCPVCDEGGECLLQDYTVAGGHGIRRFEGKKRTHVNQDLGPYIEHEMNRCIQCYRCVRFYQEFAGGSDFGVMGSARRVYYGRFEEGKLESPFSGNLVDICPTGVFTDKTARFRARYWDYEMAPSVCPHCSLGCNTVPAARYRELLKTIARENPAVNGPFLCDRGRFTNAPVNDPARPRVPLVDGKEVPWDAALDALMLRIAELAEVYGPGSLAVVGSLRLPLEGNLLLARLAELLGAGHLCYFADREEGERVAAAVSLLDGGKAASMADVRKADCVVILESDLRDEGPMMLLAVRQAWRSGAPVFLVGKHAPLEQARAVSIEAIELSIIEEVPLAIFARPVVICGTRNNAPAAIGLLARAEAGIACLLPGPNAAGAALLAQEHGAVTLEGAIASGNVKGIITVEADIPAALLDGVPFVVAADWLPTEAVRRAEIVLPTTAWVETDGTFVNFEGRAQRFRKAMAPGLPIRGLPARYHASPDKPSPFHPPRLHRSIPPGGNLRSAARIVADLIERCSGEAVADPFEGRWEPLRDLDPEGEGVRLGPG</sequence>
<dbReference type="EC" id="7.1.1.-" evidence="13"/>
<comment type="catalytic activity">
    <reaction evidence="12 13">
        <text>a quinone + NADH + 5 H(+)(in) = a quinol + NAD(+) + 4 H(+)(out)</text>
        <dbReference type="Rhea" id="RHEA:57888"/>
        <dbReference type="ChEBI" id="CHEBI:15378"/>
        <dbReference type="ChEBI" id="CHEBI:24646"/>
        <dbReference type="ChEBI" id="CHEBI:57540"/>
        <dbReference type="ChEBI" id="CHEBI:57945"/>
        <dbReference type="ChEBI" id="CHEBI:132124"/>
    </reaction>
</comment>
<dbReference type="InterPro" id="IPR036010">
    <property type="entry name" value="2Fe-2S_ferredoxin-like_sf"/>
</dbReference>
<feature type="domain" description="4Fe-4S His(Cys)3-ligated-type" evidence="17">
    <location>
        <begin position="80"/>
        <end position="119"/>
    </location>
</feature>
<evidence type="ECO:0000256" key="1">
    <source>
        <dbReference type="ARBA" id="ARBA00001966"/>
    </source>
</evidence>
<dbReference type="Pfam" id="PF13510">
    <property type="entry name" value="Fer2_4"/>
    <property type="match status" value="1"/>
</dbReference>
<reference evidence="18 19" key="1">
    <citation type="journal article" date="2015" name="Genome Announc.">
        <title>Complete Genome of Geobacter pickeringii G13T, a Metal-Reducing Isolate from Sedimentary Kaolin Deposits.</title>
        <authorList>
            <person name="Badalamenti J.P."/>
            <person name="Bond D.R."/>
        </authorList>
    </citation>
    <scope>NUCLEOTIDE SEQUENCE [LARGE SCALE GENOMIC DNA]</scope>
    <source>
        <strain evidence="18 19">G13</strain>
    </source>
</reference>
<dbReference type="PROSITE" id="PS51839">
    <property type="entry name" value="4FE4S_HC3"/>
    <property type="match status" value="1"/>
</dbReference>
<feature type="compositionally biased region" description="Basic and acidic residues" evidence="14">
    <location>
        <begin position="623"/>
        <end position="632"/>
    </location>
</feature>
<comment type="similarity">
    <text evidence="2 13">Belongs to the complex I 75 kDa subunit family.</text>
</comment>
<dbReference type="InterPro" id="IPR006656">
    <property type="entry name" value="Mopterin_OxRdtase"/>
</dbReference>
<dbReference type="InterPro" id="IPR010228">
    <property type="entry name" value="NADH_UbQ_OxRdtase_Gsu"/>
</dbReference>
<keyword evidence="3 13" id="KW-0004">4Fe-4S</keyword>
<dbReference type="HOGENOM" id="CLU_000422_11_6_7"/>
<dbReference type="RefSeq" id="WP_039739531.1">
    <property type="nucleotide sequence ID" value="NZ_CP009788.1"/>
</dbReference>
<dbReference type="PROSITE" id="PS51085">
    <property type="entry name" value="2FE2S_FER_2"/>
    <property type="match status" value="1"/>
</dbReference>
<dbReference type="CDD" id="cd00207">
    <property type="entry name" value="fer2"/>
    <property type="match status" value="1"/>
</dbReference>
<protein>
    <recommendedName>
        <fullName evidence="13">NADH-quinone oxidoreductase</fullName>
        <ecNumber evidence="13">7.1.1.-</ecNumber>
    </recommendedName>
</protein>
<dbReference type="AlphaFoldDB" id="A0A0B5B691"/>
<dbReference type="GO" id="GO:0046872">
    <property type="term" value="F:metal ion binding"/>
    <property type="evidence" value="ECO:0007669"/>
    <property type="project" value="UniProtKB-UniRule"/>
</dbReference>
<keyword evidence="19" id="KW-1185">Reference proteome</keyword>
<dbReference type="GO" id="GO:0042773">
    <property type="term" value="P:ATP synthesis coupled electron transport"/>
    <property type="evidence" value="ECO:0007669"/>
    <property type="project" value="InterPro"/>
</dbReference>
<dbReference type="InterPro" id="IPR006963">
    <property type="entry name" value="Mopterin_OxRdtase_4Fe-4S_dom"/>
</dbReference>
<evidence type="ECO:0000256" key="11">
    <source>
        <dbReference type="ARBA" id="ARBA00026021"/>
    </source>
</evidence>
<dbReference type="GO" id="GO:0051539">
    <property type="term" value="F:4 iron, 4 sulfur cluster binding"/>
    <property type="evidence" value="ECO:0007669"/>
    <property type="project" value="UniProtKB-KW"/>
</dbReference>
<dbReference type="Gene3D" id="3.40.50.740">
    <property type="match status" value="2"/>
</dbReference>
<evidence type="ECO:0000259" key="17">
    <source>
        <dbReference type="PROSITE" id="PS51839"/>
    </source>
</evidence>
<dbReference type="Pfam" id="PF10588">
    <property type="entry name" value="NADH-G_4Fe-4S_3"/>
    <property type="match status" value="1"/>
</dbReference>
<dbReference type="SUPFAM" id="SSF54862">
    <property type="entry name" value="4Fe-4S ferredoxins"/>
    <property type="match status" value="1"/>
</dbReference>
<dbReference type="GO" id="GO:0008137">
    <property type="term" value="F:NADH dehydrogenase (ubiquinone) activity"/>
    <property type="evidence" value="ECO:0007669"/>
    <property type="project" value="UniProtKB-UniRule"/>
</dbReference>
<evidence type="ECO:0000259" key="15">
    <source>
        <dbReference type="PROSITE" id="PS51085"/>
    </source>
</evidence>
<dbReference type="NCBIfam" id="TIGR01973">
    <property type="entry name" value="NuoG"/>
    <property type="match status" value="1"/>
</dbReference>
<dbReference type="PANTHER" id="PTHR43105:SF10">
    <property type="entry name" value="NADH-QUINONE OXIDOREDUCTASE SUBUNIT G"/>
    <property type="match status" value="1"/>
</dbReference>
<keyword evidence="5 13" id="KW-0874">Quinone</keyword>
<keyword evidence="7 13" id="KW-1278">Translocase</keyword>
<evidence type="ECO:0000313" key="18">
    <source>
        <dbReference type="EMBL" id="AJE02057.1"/>
    </source>
</evidence>
<dbReference type="SMART" id="SM00929">
    <property type="entry name" value="NADH-G_4Fe-4S_3"/>
    <property type="match status" value="1"/>
</dbReference>
<dbReference type="Proteomes" id="UP000057609">
    <property type="component" value="Chromosome"/>
</dbReference>
<dbReference type="Gene3D" id="2.20.25.90">
    <property type="entry name" value="ADC-like domains"/>
    <property type="match status" value="1"/>
</dbReference>
<dbReference type="InterPro" id="IPR050123">
    <property type="entry name" value="Prok_molybdopt-oxidoreductase"/>
</dbReference>
<comment type="function">
    <text evidence="13">NDH-1 shuttles electrons from NADH, via FMN and iron-sulfur (Fe-S) centers, to quinones in the respiratory chain. Couples the redox reaction to proton translocation (for every two electrons transferred, four hydrogen ions are translocated across the cytoplasmic membrane), and thus conserves the redox energy in a proton gradient.</text>
</comment>
<dbReference type="InterPro" id="IPR054351">
    <property type="entry name" value="NADH_UbQ_OxRdtase_ferredoxin"/>
</dbReference>
<evidence type="ECO:0000259" key="16">
    <source>
        <dbReference type="PROSITE" id="PS51669"/>
    </source>
</evidence>
<dbReference type="GO" id="GO:0051537">
    <property type="term" value="F:2 iron, 2 sulfur cluster binding"/>
    <property type="evidence" value="ECO:0007669"/>
    <property type="project" value="UniProtKB-UniRule"/>
</dbReference>
<dbReference type="PANTHER" id="PTHR43105">
    <property type="entry name" value="RESPIRATORY NITRATE REDUCTASE"/>
    <property type="match status" value="1"/>
</dbReference>
<evidence type="ECO:0000256" key="6">
    <source>
        <dbReference type="ARBA" id="ARBA00022723"/>
    </source>
</evidence>
<keyword evidence="6 13" id="KW-0479">Metal-binding</keyword>
<comment type="subunit">
    <text evidence="11">Composed of 13 different subunits. Subunits NuoCD, E, F, and G constitute the peripheral sector of the complex.</text>
</comment>
<dbReference type="FunFam" id="3.10.20.740:FF:000002">
    <property type="entry name" value="NADH-quinone oxidoreductase"/>
    <property type="match status" value="1"/>
</dbReference>
<proteinExistence type="inferred from homology"/>
<dbReference type="EMBL" id="CP009788">
    <property type="protein sequence ID" value="AJE02057.1"/>
    <property type="molecule type" value="Genomic_DNA"/>
</dbReference>
<evidence type="ECO:0000256" key="12">
    <source>
        <dbReference type="ARBA" id="ARBA00047712"/>
    </source>
</evidence>
<comment type="cofactor">
    <cofactor evidence="1 13">
        <name>[4Fe-4S] cluster</name>
        <dbReference type="ChEBI" id="CHEBI:49883"/>
    </cofactor>
</comment>
<evidence type="ECO:0000256" key="8">
    <source>
        <dbReference type="ARBA" id="ARBA00023004"/>
    </source>
</evidence>
<dbReference type="Gene3D" id="3.10.20.740">
    <property type="match status" value="1"/>
</dbReference>
<evidence type="ECO:0000256" key="13">
    <source>
        <dbReference type="RuleBase" id="RU003525"/>
    </source>
</evidence>
<dbReference type="Pfam" id="PF22117">
    <property type="entry name" value="Fer4_Nqo3"/>
    <property type="match status" value="1"/>
</dbReference>
<evidence type="ECO:0000256" key="14">
    <source>
        <dbReference type="SAM" id="MobiDB-lite"/>
    </source>
</evidence>
<keyword evidence="9 13" id="KW-0411">Iron-sulfur</keyword>
<name>A0A0B5B691_9BACT</name>
<comment type="cofactor">
    <cofactor evidence="13">
        <name>[2Fe-2S] cluster</name>
        <dbReference type="ChEBI" id="CHEBI:190135"/>
    </cofactor>
    <text evidence="13">Binds 1 [2Fe-2S] cluster per subunit.</text>
</comment>
<accession>A0A0B5B691</accession>
<dbReference type="Pfam" id="PF04879">
    <property type="entry name" value="Molybdop_Fe4S4"/>
    <property type="match status" value="1"/>
</dbReference>
<dbReference type="PROSITE" id="PS00642">
    <property type="entry name" value="COMPLEX1_75K_2"/>
    <property type="match status" value="1"/>
</dbReference>
<dbReference type="GO" id="GO:0003954">
    <property type="term" value="F:NADH dehydrogenase activity"/>
    <property type="evidence" value="ECO:0007669"/>
    <property type="project" value="TreeGrafter"/>
</dbReference>
<evidence type="ECO:0000256" key="2">
    <source>
        <dbReference type="ARBA" id="ARBA00005404"/>
    </source>
</evidence>
<dbReference type="PROSITE" id="PS51669">
    <property type="entry name" value="4FE4S_MOW_BIS_MGD"/>
    <property type="match status" value="1"/>
</dbReference>
<evidence type="ECO:0000256" key="3">
    <source>
        <dbReference type="ARBA" id="ARBA00022485"/>
    </source>
</evidence>
<dbReference type="SUPFAM" id="SSF53706">
    <property type="entry name" value="Formate dehydrogenase/DMSO reductase, domains 1-3"/>
    <property type="match status" value="1"/>
</dbReference>
<evidence type="ECO:0000256" key="4">
    <source>
        <dbReference type="ARBA" id="ARBA00022714"/>
    </source>
</evidence>
<dbReference type="InterPro" id="IPR019574">
    <property type="entry name" value="NADH_UbQ_OxRdtase_Gsu_4Fe4S-bd"/>
</dbReference>
<dbReference type="SUPFAM" id="SSF54292">
    <property type="entry name" value="2Fe-2S ferredoxin-like"/>
    <property type="match status" value="1"/>
</dbReference>
<keyword evidence="4 13" id="KW-0001">2Fe-2S</keyword>
<evidence type="ECO:0000256" key="9">
    <source>
        <dbReference type="ARBA" id="ARBA00023014"/>
    </source>
</evidence>
<gene>
    <name evidence="18" type="ORF">GPICK_00505</name>
</gene>
<evidence type="ECO:0000256" key="7">
    <source>
        <dbReference type="ARBA" id="ARBA00022967"/>
    </source>
</evidence>
<dbReference type="InterPro" id="IPR000283">
    <property type="entry name" value="NADH_UbQ_OxRdtase_75kDa_su_CS"/>
</dbReference>
<evidence type="ECO:0000256" key="10">
    <source>
        <dbReference type="ARBA" id="ARBA00023027"/>
    </source>
</evidence>
<keyword evidence="8 13" id="KW-0408">Iron</keyword>
<keyword evidence="10 13" id="KW-0520">NAD</keyword>
<feature type="domain" description="4Fe-4S Mo/W bis-MGD-type" evidence="16">
    <location>
        <begin position="217"/>
        <end position="273"/>
    </location>
</feature>
<feature type="region of interest" description="Disordered" evidence="14">
    <location>
        <begin position="623"/>
        <end position="643"/>
    </location>
</feature>
<dbReference type="STRING" id="345632.GPICK_00505"/>
<dbReference type="SMART" id="SM00926">
    <property type="entry name" value="Molybdop_Fe4S4"/>
    <property type="match status" value="1"/>
</dbReference>
<dbReference type="GO" id="GO:0048038">
    <property type="term" value="F:quinone binding"/>
    <property type="evidence" value="ECO:0007669"/>
    <property type="project" value="UniProtKB-UniRule"/>
</dbReference>
<dbReference type="InterPro" id="IPR001041">
    <property type="entry name" value="2Fe-2S_ferredoxin-type"/>
</dbReference>
<dbReference type="PROSITE" id="PS00643">
    <property type="entry name" value="COMPLEX1_75K_3"/>
    <property type="match status" value="1"/>
</dbReference>
<feature type="domain" description="2Fe-2S ferredoxin-type" evidence="15">
    <location>
        <begin position="2"/>
        <end position="80"/>
    </location>
</feature>
<dbReference type="GO" id="GO:0016020">
    <property type="term" value="C:membrane"/>
    <property type="evidence" value="ECO:0007669"/>
    <property type="project" value="InterPro"/>
</dbReference>
<dbReference type="Pfam" id="PF00384">
    <property type="entry name" value="Molybdopterin"/>
    <property type="match status" value="2"/>
</dbReference>
<dbReference type="KEGG" id="gpi:GPICK_00505"/>
<organism evidence="18 19">
    <name type="scientific">Geobacter pickeringii</name>
    <dbReference type="NCBI Taxonomy" id="345632"/>
    <lineage>
        <taxon>Bacteria</taxon>
        <taxon>Pseudomonadati</taxon>
        <taxon>Thermodesulfobacteriota</taxon>
        <taxon>Desulfuromonadia</taxon>
        <taxon>Geobacterales</taxon>
        <taxon>Geobacteraceae</taxon>
        <taxon>Geobacter</taxon>
    </lineage>
</organism>
<dbReference type="PROSITE" id="PS00641">
    <property type="entry name" value="COMPLEX1_75K_1"/>
    <property type="match status" value="1"/>
</dbReference>
<evidence type="ECO:0000313" key="19">
    <source>
        <dbReference type="Proteomes" id="UP000057609"/>
    </source>
</evidence>